<organism evidence="4 5">
    <name type="scientific">Sediminibacillus albus</name>
    <dbReference type="NCBI Taxonomy" id="407036"/>
    <lineage>
        <taxon>Bacteria</taxon>
        <taxon>Bacillati</taxon>
        <taxon>Bacillota</taxon>
        <taxon>Bacilli</taxon>
        <taxon>Bacillales</taxon>
        <taxon>Bacillaceae</taxon>
        <taxon>Sediminibacillus</taxon>
    </lineage>
</organism>
<keyword evidence="1" id="KW-1003">Cell membrane</keyword>
<feature type="transmembrane region" description="Helical" evidence="3">
    <location>
        <begin position="6"/>
        <end position="24"/>
    </location>
</feature>
<comment type="subcellular location">
    <subcellularLocation>
        <location evidence="1">Cell membrane</location>
    </subcellularLocation>
</comment>
<proteinExistence type="inferred from homology"/>
<dbReference type="GO" id="GO:0030436">
    <property type="term" value="P:asexual sporulation"/>
    <property type="evidence" value="ECO:0007669"/>
    <property type="project" value="InterPro"/>
</dbReference>
<keyword evidence="1" id="KW-0378">Hydrolase</keyword>
<dbReference type="GO" id="GO:0005886">
    <property type="term" value="C:plasma membrane"/>
    <property type="evidence" value="ECO:0007669"/>
    <property type="project" value="UniProtKB-SubCell"/>
</dbReference>
<dbReference type="GO" id="GO:0030435">
    <property type="term" value="P:sporulation resulting in formation of a cellular spore"/>
    <property type="evidence" value="ECO:0007669"/>
    <property type="project" value="UniProtKB-KW"/>
</dbReference>
<dbReference type="AlphaFoldDB" id="A0A1G8W6V7"/>
<keyword evidence="1" id="KW-0749">Sporulation</keyword>
<dbReference type="GO" id="GO:0004190">
    <property type="term" value="F:aspartic-type endopeptidase activity"/>
    <property type="evidence" value="ECO:0007669"/>
    <property type="project" value="UniProtKB-KW"/>
</dbReference>
<dbReference type="Proteomes" id="UP000198694">
    <property type="component" value="Unassembled WGS sequence"/>
</dbReference>
<accession>A0A1G8W6V7</accession>
<feature type="transmembrane region" description="Helical" evidence="3">
    <location>
        <begin position="90"/>
        <end position="112"/>
    </location>
</feature>
<dbReference type="GO" id="GO:0006508">
    <property type="term" value="P:proteolysis"/>
    <property type="evidence" value="ECO:0007669"/>
    <property type="project" value="UniProtKB-KW"/>
</dbReference>
<evidence type="ECO:0000256" key="2">
    <source>
        <dbReference type="PIRSR" id="PIRSR018571-1"/>
    </source>
</evidence>
<keyword evidence="1 3" id="KW-0472">Membrane</keyword>
<feature type="transmembrane region" description="Helical" evidence="3">
    <location>
        <begin position="36"/>
        <end position="55"/>
    </location>
</feature>
<dbReference type="InterPro" id="IPR005081">
    <property type="entry name" value="SpoIIGA"/>
</dbReference>
<dbReference type="EMBL" id="FNFL01000001">
    <property type="protein sequence ID" value="SDJ74022.1"/>
    <property type="molecule type" value="Genomic_DNA"/>
</dbReference>
<keyword evidence="3" id="KW-1133">Transmembrane helix</keyword>
<feature type="active site" evidence="2">
    <location>
        <position position="185"/>
    </location>
</feature>
<reference evidence="4 5" key="1">
    <citation type="submission" date="2016-10" db="EMBL/GenBank/DDBJ databases">
        <authorList>
            <person name="de Groot N.N."/>
        </authorList>
    </citation>
    <scope>NUCLEOTIDE SEQUENCE [LARGE SCALE GENOMIC DNA]</scope>
    <source>
        <strain evidence="4 5">CGMCC 1.6502</strain>
    </source>
</reference>
<dbReference type="NCBIfam" id="TIGR02854">
    <property type="entry name" value="spore_II_GA"/>
    <property type="match status" value="1"/>
</dbReference>
<comment type="similarity">
    <text evidence="1">Belongs to the peptidase U4 family.</text>
</comment>
<feature type="transmembrane region" description="Helical" evidence="3">
    <location>
        <begin position="132"/>
        <end position="149"/>
    </location>
</feature>
<feature type="transmembrane region" description="Helical" evidence="3">
    <location>
        <begin position="67"/>
        <end position="83"/>
    </location>
</feature>
<gene>
    <name evidence="4" type="ORF">SAMN05216243_0597</name>
</gene>
<comment type="subunit">
    <text evidence="1">Self-associates. Interacts with SigE. Interacts with SpoIIR.</text>
</comment>
<dbReference type="PIRSF" id="PIRSF018571">
    <property type="entry name" value="SpoIIGA"/>
    <property type="match status" value="1"/>
</dbReference>
<dbReference type="STRING" id="407036.SAMN05216243_0597"/>
<keyword evidence="1" id="KW-0645">Protease</keyword>
<evidence type="ECO:0000313" key="5">
    <source>
        <dbReference type="Proteomes" id="UP000198694"/>
    </source>
</evidence>
<sequence>MILTIYLDAVWLLNFLLDWMILLLTQFITRSHPKRLRILFGAFMASLLVPLTVYFPDSPVSSFWGKGIYSLIIVWSAFGYSHFKEFRRHLLSFYFISFTLGGSLIGIHFLIGQQILASESGILTTQTGFGDQISWLFVAIGFPFVWIFTKTRMDKHAWEKLQIDQLFSVTIKWKGESFLTTGYMDSGNALVDPITRDPVVVCDVEFLENWFTTTELKALEAVQENLAFDSLPSSCIDAIRLVPYQGVSGNNSFMLVFRPDNIHLVYENKHITTNKVLVGIQFGSLAADGSYHCLLHQGLLKYSVASSA</sequence>
<keyword evidence="3" id="KW-0812">Transmembrane</keyword>
<keyword evidence="5" id="KW-1185">Reference proteome</keyword>
<protein>
    <recommendedName>
        <fullName evidence="1">Sporulation sigma-E factor-processing peptidase</fullName>
        <ecNumber evidence="1">3.4.23.-</ecNumber>
    </recommendedName>
    <alternativeName>
        <fullName evidence="1">Membrane-associated aspartic protease</fullName>
    </alternativeName>
    <alternativeName>
        <fullName evidence="1">Stage II sporulation protein GA</fullName>
    </alternativeName>
</protein>
<comment type="function">
    <text evidence="1">Probable aspartic protease that is responsible for the proteolytic cleavage of the RNA polymerase sigma E factor (SigE/spoIIGB) to yield the active peptide in the mother cell during sporulation. Responds to a signal from the forespore that is triggered by the extracellular signal protein SpoIIR.</text>
</comment>
<evidence type="ECO:0000313" key="4">
    <source>
        <dbReference type="EMBL" id="SDJ74022.1"/>
    </source>
</evidence>
<evidence type="ECO:0000256" key="3">
    <source>
        <dbReference type="SAM" id="Phobius"/>
    </source>
</evidence>
<name>A0A1G8W6V7_9BACI</name>
<dbReference type="Pfam" id="PF03419">
    <property type="entry name" value="Peptidase_U4"/>
    <property type="match status" value="1"/>
</dbReference>
<dbReference type="EC" id="3.4.23.-" evidence="1"/>
<keyword evidence="1" id="KW-0064">Aspartyl protease</keyword>
<evidence type="ECO:0000256" key="1">
    <source>
        <dbReference type="PIRNR" id="PIRNR018571"/>
    </source>
</evidence>